<organism evidence="1 2">
    <name type="scientific">Morus notabilis</name>
    <dbReference type="NCBI Taxonomy" id="981085"/>
    <lineage>
        <taxon>Eukaryota</taxon>
        <taxon>Viridiplantae</taxon>
        <taxon>Streptophyta</taxon>
        <taxon>Embryophyta</taxon>
        <taxon>Tracheophyta</taxon>
        <taxon>Spermatophyta</taxon>
        <taxon>Magnoliopsida</taxon>
        <taxon>eudicotyledons</taxon>
        <taxon>Gunneridae</taxon>
        <taxon>Pentapetalae</taxon>
        <taxon>rosids</taxon>
        <taxon>fabids</taxon>
        <taxon>Rosales</taxon>
        <taxon>Moraceae</taxon>
        <taxon>Moreae</taxon>
        <taxon>Morus</taxon>
    </lineage>
</organism>
<dbReference type="AlphaFoldDB" id="W9SQ99"/>
<protein>
    <submittedName>
        <fullName evidence="1">Uncharacterized protein</fullName>
    </submittedName>
</protein>
<gene>
    <name evidence="1" type="ORF">L484_027160</name>
</gene>
<evidence type="ECO:0000313" key="2">
    <source>
        <dbReference type="Proteomes" id="UP000030645"/>
    </source>
</evidence>
<name>W9SQ99_9ROSA</name>
<dbReference type="EMBL" id="KE345919">
    <property type="protein sequence ID" value="EXC20605.1"/>
    <property type="molecule type" value="Genomic_DNA"/>
</dbReference>
<sequence>MNQYRSYFLILFYSKDMRGDKFVPSLLLHGVLIHVMARGQLPKSHTTLINANHDLHLTFSIMTAPILGSKFNTPTNVLLIHLGPLS</sequence>
<evidence type="ECO:0000313" key="1">
    <source>
        <dbReference type="EMBL" id="EXC20605.1"/>
    </source>
</evidence>
<reference evidence="2" key="1">
    <citation type="submission" date="2013-01" db="EMBL/GenBank/DDBJ databases">
        <title>Draft Genome Sequence of a Mulberry Tree, Morus notabilis C.K. Schneid.</title>
        <authorList>
            <person name="He N."/>
            <person name="Zhao S."/>
        </authorList>
    </citation>
    <scope>NUCLEOTIDE SEQUENCE</scope>
</reference>
<dbReference type="Proteomes" id="UP000030645">
    <property type="component" value="Unassembled WGS sequence"/>
</dbReference>
<proteinExistence type="predicted"/>
<accession>W9SQ99</accession>
<keyword evidence="2" id="KW-1185">Reference proteome</keyword>